<dbReference type="InterPro" id="IPR007298">
    <property type="entry name" value="Cu-R_lipoprotein_NlpE"/>
</dbReference>
<sequence length="168" mass="18218">MNMKAKSSIAITMLAMLSLTACNNADNSATQSSTVQEEVSTQTVEQPTIDESQQPEVAVVDGVGVLPKSAYSGMLPCADCPGIQTNLTLNADGTFVMEQEYLDKPDGQITTKGTYDINGLDNRYVLLHPEGQSDIPPYLIYMDKDTIEFRDVENGEEPAPTHTLNLVS</sequence>
<reference evidence="3 4" key="1">
    <citation type="submission" date="2018-06" db="EMBL/GenBank/DDBJ databases">
        <authorList>
            <consortium name="Pathogen Informatics"/>
            <person name="Doyle S."/>
        </authorList>
    </citation>
    <scope>NUCLEOTIDE SEQUENCE [LARGE SCALE GENOMIC DNA]</scope>
    <source>
        <strain evidence="3 4">NCTC7911</strain>
    </source>
</reference>
<feature type="region of interest" description="Disordered" evidence="1">
    <location>
        <begin position="26"/>
        <end position="51"/>
    </location>
</feature>
<evidence type="ECO:0000313" key="4">
    <source>
        <dbReference type="Proteomes" id="UP000254107"/>
    </source>
</evidence>
<keyword evidence="4" id="KW-1185">Reference proteome</keyword>
<dbReference type="Proteomes" id="UP000254107">
    <property type="component" value="Unassembled WGS sequence"/>
</dbReference>
<protein>
    <submittedName>
        <fullName evidence="3">Copper homeostasis protein CutF</fullName>
    </submittedName>
</protein>
<dbReference type="Pfam" id="PF04170">
    <property type="entry name" value="NlpE"/>
    <property type="match status" value="1"/>
</dbReference>
<evidence type="ECO:0000256" key="2">
    <source>
        <dbReference type="SAM" id="SignalP"/>
    </source>
</evidence>
<dbReference type="Gene3D" id="2.40.128.640">
    <property type="match status" value="1"/>
</dbReference>
<evidence type="ECO:0000313" key="3">
    <source>
        <dbReference type="EMBL" id="STZ01333.1"/>
    </source>
</evidence>
<evidence type="ECO:0000256" key="1">
    <source>
        <dbReference type="SAM" id="MobiDB-lite"/>
    </source>
</evidence>
<gene>
    <name evidence="3" type="primary">nlpE</name>
    <name evidence="3" type="ORF">NCTC7911_02760</name>
</gene>
<keyword evidence="2" id="KW-0732">Signal</keyword>
<proteinExistence type="predicted"/>
<dbReference type="EMBL" id="UGQC01000001">
    <property type="protein sequence ID" value="STZ01333.1"/>
    <property type="molecule type" value="Genomic_DNA"/>
</dbReference>
<feature type="signal peptide" evidence="2">
    <location>
        <begin position="1"/>
        <end position="25"/>
    </location>
</feature>
<accession>A0A378QPR5</accession>
<feature type="chain" id="PRO_5016648327" evidence="2">
    <location>
        <begin position="26"/>
        <end position="168"/>
    </location>
</feature>
<dbReference type="PROSITE" id="PS51257">
    <property type="entry name" value="PROKAR_LIPOPROTEIN"/>
    <property type="match status" value="1"/>
</dbReference>
<organism evidence="3 4">
    <name type="scientific">Moraxella lacunata</name>
    <dbReference type="NCBI Taxonomy" id="477"/>
    <lineage>
        <taxon>Bacteria</taxon>
        <taxon>Pseudomonadati</taxon>
        <taxon>Pseudomonadota</taxon>
        <taxon>Gammaproteobacteria</taxon>
        <taxon>Moraxellales</taxon>
        <taxon>Moraxellaceae</taxon>
        <taxon>Moraxella</taxon>
    </lineage>
</organism>
<dbReference type="AlphaFoldDB" id="A0A378QPR5"/>
<name>A0A378QPR5_MORLA</name>